<feature type="signal peptide" evidence="10">
    <location>
        <begin position="1"/>
        <end position="24"/>
    </location>
</feature>
<keyword evidence="3 9" id="KW-0812">Transmembrane</keyword>
<reference evidence="12 13" key="1">
    <citation type="journal article" date="2023" name="Hortic Res">
        <title>Pangenome of water caltrop reveals structural variations and asymmetric subgenome divergence after allopolyploidization.</title>
        <authorList>
            <person name="Zhang X."/>
            <person name="Chen Y."/>
            <person name="Wang L."/>
            <person name="Yuan Y."/>
            <person name="Fang M."/>
            <person name="Shi L."/>
            <person name="Lu R."/>
            <person name="Comes H.P."/>
            <person name="Ma Y."/>
            <person name="Chen Y."/>
            <person name="Huang G."/>
            <person name="Zhou Y."/>
            <person name="Zheng Z."/>
            <person name="Qiu Y."/>
        </authorList>
    </citation>
    <scope>NUCLEOTIDE SEQUENCE [LARGE SCALE GENOMIC DNA]</scope>
    <source>
        <tissue evidence="12">Roots</tissue>
    </source>
</reference>
<dbReference type="GO" id="GO:0016020">
    <property type="term" value="C:membrane"/>
    <property type="evidence" value="ECO:0007669"/>
    <property type="project" value="UniProtKB-SubCell"/>
</dbReference>
<keyword evidence="4 10" id="KW-0732">Signal</keyword>
<dbReference type="Pfam" id="PF00069">
    <property type="entry name" value="Pkinase"/>
    <property type="match status" value="1"/>
</dbReference>
<keyword evidence="5" id="KW-0677">Repeat</keyword>
<feature type="chain" id="PRO_5043047491" description="Protein kinase domain-containing protein" evidence="10">
    <location>
        <begin position="25"/>
        <end position="621"/>
    </location>
</feature>
<dbReference type="InterPro" id="IPR013210">
    <property type="entry name" value="LRR_N_plant-typ"/>
</dbReference>
<comment type="caution">
    <text evidence="12">The sequence shown here is derived from an EMBL/GenBank/DDBJ whole genome shotgun (WGS) entry which is preliminary data.</text>
</comment>
<dbReference type="AlphaFoldDB" id="A0AAN7GUB3"/>
<dbReference type="SUPFAM" id="SSF52058">
    <property type="entry name" value="L domain-like"/>
    <property type="match status" value="1"/>
</dbReference>
<comment type="subcellular location">
    <subcellularLocation>
        <location evidence="1">Membrane</location>
    </subcellularLocation>
</comment>
<evidence type="ECO:0000256" key="4">
    <source>
        <dbReference type="ARBA" id="ARBA00022729"/>
    </source>
</evidence>
<proteinExistence type="predicted"/>
<dbReference type="InterPro" id="IPR046959">
    <property type="entry name" value="PRK1-6/SRF4-like"/>
</dbReference>
<feature type="region of interest" description="Disordered" evidence="8">
    <location>
        <begin position="304"/>
        <end position="329"/>
    </location>
</feature>
<dbReference type="SUPFAM" id="SSF56112">
    <property type="entry name" value="Protein kinase-like (PK-like)"/>
    <property type="match status" value="1"/>
</dbReference>
<keyword evidence="6 9" id="KW-1133">Transmembrane helix</keyword>
<keyword evidence="7 9" id="KW-0472">Membrane</keyword>
<evidence type="ECO:0000256" key="5">
    <source>
        <dbReference type="ARBA" id="ARBA00022737"/>
    </source>
</evidence>
<evidence type="ECO:0000256" key="2">
    <source>
        <dbReference type="ARBA" id="ARBA00022614"/>
    </source>
</evidence>
<keyword evidence="13" id="KW-1185">Reference proteome</keyword>
<name>A0AAN7GUB3_9MYRT</name>
<dbReference type="Gene3D" id="3.80.10.10">
    <property type="entry name" value="Ribonuclease Inhibitor"/>
    <property type="match status" value="2"/>
</dbReference>
<evidence type="ECO:0000256" key="7">
    <source>
        <dbReference type="ARBA" id="ARBA00023136"/>
    </source>
</evidence>
<evidence type="ECO:0000256" key="8">
    <source>
        <dbReference type="SAM" id="MobiDB-lite"/>
    </source>
</evidence>
<evidence type="ECO:0000256" key="3">
    <source>
        <dbReference type="ARBA" id="ARBA00022692"/>
    </source>
</evidence>
<feature type="compositionally biased region" description="Polar residues" evidence="8">
    <location>
        <begin position="241"/>
        <end position="251"/>
    </location>
</feature>
<gene>
    <name evidence="12" type="ORF">SAY87_026040</name>
</gene>
<feature type="transmembrane region" description="Helical" evidence="9">
    <location>
        <begin position="258"/>
        <end position="277"/>
    </location>
</feature>
<evidence type="ECO:0000256" key="9">
    <source>
        <dbReference type="SAM" id="Phobius"/>
    </source>
</evidence>
<protein>
    <recommendedName>
        <fullName evidence="11">Protein kinase domain-containing protein</fullName>
    </recommendedName>
</protein>
<dbReference type="FunFam" id="3.80.10.10:FF:000400">
    <property type="entry name" value="Nuclear pore complex protein NUP107"/>
    <property type="match status" value="1"/>
</dbReference>
<evidence type="ECO:0000259" key="11">
    <source>
        <dbReference type="PROSITE" id="PS50011"/>
    </source>
</evidence>
<dbReference type="InterPro" id="IPR011009">
    <property type="entry name" value="Kinase-like_dom_sf"/>
</dbReference>
<dbReference type="PANTHER" id="PTHR48007:SF29">
    <property type="entry name" value="POLLEN RECEPTOR-LIKE KINASE 3"/>
    <property type="match status" value="1"/>
</dbReference>
<keyword evidence="2" id="KW-0433">Leucine-rich repeat</keyword>
<evidence type="ECO:0000256" key="1">
    <source>
        <dbReference type="ARBA" id="ARBA00004370"/>
    </source>
</evidence>
<sequence length="621" mass="67594">MAAVRALLSFLLLLSSCIIPSLSANEVDTLLKFKESLKNADALDSWRQGSQACSNWAGIVCLNGIITGLHLSDMGLSGEIDIDALESIRSIRTLSFVNNSFSGPMPEFNRLGSIKSLLLSKNQFSGEIPAEFFSRILSLKKVWLSENKFTGNIPASLGQLPYLMELHVEGNQFSGQIPKIKEEKLVSVDFSNNKLTGPIPDGLSKFGAKSFAGNDGLCGKEVGKECTDKAEPMAAAEQPDEANSSGQPKGETSSLGTVVWIIGGILVAGILLIVLLWSRQRHDDFRVLEKEKVGEAVEANLPITKRDTSSKKGSVTSKKGSQHGKGSTGDLVVVNNEKGSFGMADLMKAAAEVLGNGTLGSAYKAVMANGLSVVVKRMKEMNALAKDGFDAEMRRLGRIRHPNILSPLAYHYRREEKLVVSEYIPKGSLLYVLHGDRGTCHAQLSWPIRFKIILGVARGLGFLHSEFSSLDLPHGNLKSSNVLLSENYEPLLSDYALHPLMSSPHAAQAMFAYRAPESSEGISPKCDVYCLGIIILEILTGKFPSQYLSSRKGGIDVVQWVQSAISEEREEEIIDPSIMTSRESVSQMVRLLHIGISCTESDPEARTDLRQAIRSIEDVQV</sequence>
<evidence type="ECO:0000313" key="13">
    <source>
        <dbReference type="Proteomes" id="UP001345219"/>
    </source>
</evidence>
<dbReference type="InterPro" id="IPR001611">
    <property type="entry name" value="Leu-rich_rpt"/>
</dbReference>
<dbReference type="InterPro" id="IPR032675">
    <property type="entry name" value="LRR_dom_sf"/>
</dbReference>
<dbReference type="PANTHER" id="PTHR48007">
    <property type="entry name" value="LEUCINE-RICH REPEAT RECEPTOR-LIKE PROTEIN KINASE PXC1"/>
    <property type="match status" value="1"/>
</dbReference>
<dbReference type="Gene3D" id="3.30.200.20">
    <property type="entry name" value="Phosphorylase Kinase, domain 1"/>
    <property type="match status" value="1"/>
</dbReference>
<evidence type="ECO:0000256" key="10">
    <source>
        <dbReference type="SAM" id="SignalP"/>
    </source>
</evidence>
<dbReference type="GO" id="GO:0005524">
    <property type="term" value="F:ATP binding"/>
    <property type="evidence" value="ECO:0007669"/>
    <property type="project" value="InterPro"/>
</dbReference>
<dbReference type="Pfam" id="PF08263">
    <property type="entry name" value="LRRNT_2"/>
    <property type="match status" value="1"/>
</dbReference>
<dbReference type="InterPro" id="IPR000719">
    <property type="entry name" value="Prot_kinase_dom"/>
</dbReference>
<evidence type="ECO:0000313" key="12">
    <source>
        <dbReference type="EMBL" id="KAK4747003.1"/>
    </source>
</evidence>
<organism evidence="12 13">
    <name type="scientific">Trapa incisa</name>
    <dbReference type="NCBI Taxonomy" id="236973"/>
    <lineage>
        <taxon>Eukaryota</taxon>
        <taxon>Viridiplantae</taxon>
        <taxon>Streptophyta</taxon>
        <taxon>Embryophyta</taxon>
        <taxon>Tracheophyta</taxon>
        <taxon>Spermatophyta</taxon>
        <taxon>Magnoliopsida</taxon>
        <taxon>eudicotyledons</taxon>
        <taxon>Gunneridae</taxon>
        <taxon>Pentapetalae</taxon>
        <taxon>rosids</taxon>
        <taxon>malvids</taxon>
        <taxon>Myrtales</taxon>
        <taxon>Lythraceae</taxon>
        <taxon>Trapa</taxon>
    </lineage>
</organism>
<evidence type="ECO:0000256" key="6">
    <source>
        <dbReference type="ARBA" id="ARBA00022989"/>
    </source>
</evidence>
<dbReference type="PROSITE" id="PS50011">
    <property type="entry name" value="PROTEIN_KINASE_DOM"/>
    <property type="match status" value="1"/>
</dbReference>
<accession>A0AAN7GUB3</accession>
<dbReference type="Pfam" id="PF00560">
    <property type="entry name" value="LRR_1"/>
    <property type="match status" value="3"/>
</dbReference>
<dbReference type="Proteomes" id="UP001345219">
    <property type="component" value="Chromosome 20"/>
</dbReference>
<dbReference type="GO" id="GO:0004672">
    <property type="term" value="F:protein kinase activity"/>
    <property type="evidence" value="ECO:0007669"/>
    <property type="project" value="InterPro"/>
</dbReference>
<dbReference type="PROSITE" id="PS51257">
    <property type="entry name" value="PROKAR_LIPOPROTEIN"/>
    <property type="match status" value="1"/>
</dbReference>
<dbReference type="Gene3D" id="1.10.510.10">
    <property type="entry name" value="Transferase(Phosphotransferase) domain 1"/>
    <property type="match status" value="1"/>
</dbReference>
<feature type="domain" description="Protein kinase" evidence="11">
    <location>
        <begin position="348"/>
        <end position="621"/>
    </location>
</feature>
<dbReference type="EMBL" id="JAXIOK010000020">
    <property type="protein sequence ID" value="KAK4747003.1"/>
    <property type="molecule type" value="Genomic_DNA"/>
</dbReference>
<feature type="region of interest" description="Disordered" evidence="8">
    <location>
        <begin position="229"/>
        <end position="251"/>
    </location>
</feature>